<dbReference type="Gene3D" id="3.40.50.12780">
    <property type="entry name" value="N-terminal domain of ligase-like"/>
    <property type="match status" value="1"/>
</dbReference>
<reference evidence="2 3" key="1">
    <citation type="submission" date="2023-12" db="EMBL/GenBank/DDBJ databases">
        <title>Genome sequencing and assembly of bacterial species from a model synthetic community.</title>
        <authorList>
            <person name="Hogle S.L."/>
        </authorList>
    </citation>
    <scope>NUCLEOTIDE SEQUENCE [LARGE SCALE GENOMIC DNA]</scope>
    <source>
        <strain evidence="2 3">HAMBI_3031</strain>
    </source>
</reference>
<sequence length="431" mass="48471">MNELPSISFQKASAITSYQEKKLADLLMYLQTHSAYYRELFHIHGIEIQDIKSINQLALIPPTEKEHLQMRNREFLCVAKNKIIEYTATSGTVGSPVTIALTENDLQRLAYNEYSSFACANGTSEDIYQLMLTLDRQFMAGMAYYSGIRKLGAGVVRVGPGVPSLQWETIDRLKPTAIVAVPSFIIKLIQYAEDNGIDINASSVKKAVCIGENIRTEQLEPNILAQKITDKWNIQLFSTYASTEMQTAFTECEAGNGGHLNPELLIVELIDDNGQPVAEGEPGEVTITTLGVEGMPLLRYKTGDICRAYTKPCSCGRHTLRLSPVIGRKKQMIKYKGTTLFAPALFEIIHRIDAIKEYVVEVYSNEIGTDEVLLHLTATNDQEETQNKIKAYLQARLRVTPHIKYVETDIMQKLQFPDGVRKPVKFIDRRK</sequence>
<dbReference type="SUPFAM" id="SSF56801">
    <property type="entry name" value="Acetyl-CoA synthetase-like"/>
    <property type="match status" value="1"/>
</dbReference>
<dbReference type="Pfam" id="PF00501">
    <property type="entry name" value="AMP-binding"/>
    <property type="match status" value="1"/>
</dbReference>
<evidence type="ECO:0000259" key="1">
    <source>
        <dbReference type="Pfam" id="PF00501"/>
    </source>
</evidence>
<evidence type="ECO:0000313" key="2">
    <source>
        <dbReference type="EMBL" id="WQD40495.1"/>
    </source>
</evidence>
<dbReference type="EMBL" id="CP139960">
    <property type="protein sequence ID" value="WQD40495.1"/>
    <property type="molecule type" value="Genomic_DNA"/>
</dbReference>
<protein>
    <submittedName>
        <fullName evidence="2">AMP-binding protein</fullName>
    </submittedName>
</protein>
<dbReference type="Proteomes" id="UP001325680">
    <property type="component" value="Chromosome"/>
</dbReference>
<dbReference type="InterPro" id="IPR045851">
    <property type="entry name" value="AMP-bd_C_sf"/>
</dbReference>
<name>A0ABZ0WD25_9BACT</name>
<dbReference type="RefSeq" id="WP_114792186.1">
    <property type="nucleotide sequence ID" value="NZ_CP139960.1"/>
</dbReference>
<feature type="domain" description="AMP-dependent synthetase/ligase" evidence="1">
    <location>
        <begin position="87"/>
        <end position="289"/>
    </location>
</feature>
<keyword evidence="3" id="KW-1185">Reference proteome</keyword>
<dbReference type="PANTHER" id="PTHR43845">
    <property type="entry name" value="BLR5969 PROTEIN"/>
    <property type="match status" value="1"/>
</dbReference>
<gene>
    <name evidence="2" type="ORF">U0035_10080</name>
</gene>
<proteinExistence type="predicted"/>
<evidence type="ECO:0000313" key="3">
    <source>
        <dbReference type="Proteomes" id="UP001325680"/>
    </source>
</evidence>
<dbReference type="Gene3D" id="3.30.300.30">
    <property type="match status" value="1"/>
</dbReference>
<organism evidence="2 3">
    <name type="scientific">Niabella yanshanensis</name>
    <dbReference type="NCBI Taxonomy" id="577386"/>
    <lineage>
        <taxon>Bacteria</taxon>
        <taxon>Pseudomonadati</taxon>
        <taxon>Bacteroidota</taxon>
        <taxon>Chitinophagia</taxon>
        <taxon>Chitinophagales</taxon>
        <taxon>Chitinophagaceae</taxon>
        <taxon>Niabella</taxon>
    </lineage>
</organism>
<dbReference type="InterPro" id="IPR000873">
    <property type="entry name" value="AMP-dep_synth/lig_dom"/>
</dbReference>
<dbReference type="PANTHER" id="PTHR43845:SF1">
    <property type="entry name" value="BLR5969 PROTEIN"/>
    <property type="match status" value="1"/>
</dbReference>
<accession>A0ABZ0WD25</accession>
<dbReference type="InterPro" id="IPR042099">
    <property type="entry name" value="ANL_N_sf"/>
</dbReference>